<keyword evidence="3" id="KW-0285">Flavoprotein</keyword>
<evidence type="ECO:0000256" key="5">
    <source>
        <dbReference type="ARBA" id="ARBA00023002"/>
    </source>
</evidence>
<dbReference type="EMBL" id="JAANXD010000096">
    <property type="protein sequence ID" value="MBS1259508.1"/>
    <property type="molecule type" value="Genomic_DNA"/>
</dbReference>
<feature type="domain" description="Nitroreductase" evidence="6">
    <location>
        <begin position="6"/>
        <end position="61"/>
    </location>
</feature>
<evidence type="ECO:0000256" key="1">
    <source>
        <dbReference type="ARBA" id="ARBA00001917"/>
    </source>
</evidence>
<accession>A0A941W544</accession>
<evidence type="ECO:0000256" key="3">
    <source>
        <dbReference type="ARBA" id="ARBA00022630"/>
    </source>
</evidence>
<feature type="domain" description="Nitroreductase" evidence="6">
    <location>
        <begin position="66"/>
        <end position="150"/>
    </location>
</feature>
<dbReference type="Proteomes" id="UP000722750">
    <property type="component" value="Unassembled WGS sequence"/>
</dbReference>
<evidence type="ECO:0000259" key="6">
    <source>
        <dbReference type="Pfam" id="PF00881"/>
    </source>
</evidence>
<dbReference type="Pfam" id="PF00881">
    <property type="entry name" value="Nitroreductase"/>
    <property type="match status" value="2"/>
</dbReference>
<proteinExistence type="inferred from homology"/>
<reference evidence="7" key="1">
    <citation type="journal article" date="2021" name="ISME J.">
        <title>Fine-scale metabolic discontinuity in a stratified prokaryote microbiome of a Red Sea deep halocline.</title>
        <authorList>
            <person name="Michoud G."/>
            <person name="Ngugi D.K."/>
            <person name="Barozzi A."/>
            <person name="Merlino G."/>
            <person name="Calleja M.L."/>
            <person name="Delgado-Huertas A."/>
            <person name="Moran X.A.G."/>
            <person name="Daffonchio D."/>
        </authorList>
    </citation>
    <scope>NUCLEOTIDE SEQUENCE</scope>
    <source>
        <strain evidence="7">SuakinDeep_MAG55_1</strain>
    </source>
</reference>
<dbReference type="InterPro" id="IPR029479">
    <property type="entry name" value="Nitroreductase"/>
</dbReference>
<comment type="cofactor">
    <cofactor evidence="1">
        <name>FMN</name>
        <dbReference type="ChEBI" id="CHEBI:58210"/>
    </cofactor>
</comment>
<evidence type="ECO:0000313" key="7">
    <source>
        <dbReference type="EMBL" id="MBS1259508.1"/>
    </source>
</evidence>
<keyword evidence="4" id="KW-0288">FMN</keyword>
<dbReference type="InterPro" id="IPR000415">
    <property type="entry name" value="Nitroreductase-like"/>
</dbReference>
<comment type="similarity">
    <text evidence="2">Belongs to the nitroreductase family.</text>
</comment>
<evidence type="ECO:0000256" key="4">
    <source>
        <dbReference type="ARBA" id="ARBA00022643"/>
    </source>
</evidence>
<evidence type="ECO:0000256" key="2">
    <source>
        <dbReference type="ARBA" id="ARBA00007118"/>
    </source>
</evidence>
<dbReference type="AlphaFoldDB" id="A0A941W544"/>
<protein>
    <submittedName>
        <fullName evidence="7">NADH dehydrogenase</fullName>
    </submittedName>
</protein>
<gene>
    <name evidence="7" type="ORF">MAG551_02580</name>
</gene>
<evidence type="ECO:0000313" key="8">
    <source>
        <dbReference type="Proteomes" id="UP000722750"/>
    </source>
</evidence>
<dbReference type="SUPFAM" id="SSF55469">
    <property type="entry name" value="FMN-dependent nitroreductase-like"/>
    <property type="match status" value="1"/>
</dbReference>
<sequence length="181" mass="20781">MFSSLIQKRRSIRKFQKNPVENEKIEILIEAALRSPSSRGYNPWEFIVVTEPDLLERLSSAKIHGSQFLKNAPLGIVVCADEDKCDVWVEDCSIASTFIFLASESIGLRSCWIQIRERMHNETITSEEYVSEVLGIPSRLKVESIIAVGYPDEKKPPHKKEELQYEKVFLNQYGKPYTSQT</sequence>
<organism evidence="7 8">
    <name type="scientific">Candidatus Scalindua arabica</name>
    <dbReference type="NCBI Taxonomy" id="1127984"/>
    <lineage>
        <taxon>Bacteria</taxon>
        <taxon>Pseudomonadati</taxon>
        <taxon>Planctomycetota</taxon>
        <taxon>Candidatus Brocadiia</taxon>
        <taxon>Candidatus Brocadiales</taxon>
        <taxon>Candidatus Scalinduaceae</taxon>
        <taxon>Candidatus Scalindua</taxon>
    </lineage>
</organism>
<dbReference type="GO" id="GO:0016491">
    <property type="term" value="F:oxidoreductase activity"/>
    <property type="evidence" value="ECO:0007669"/>
    <property type="project" value="UniProtKB-KW"/>
</dbReference>
<dbReference type="PANTHER" id="PTHR43673">
    <property type="entry name" value="NAD(P)H NITROREDUCTASE YDGI-RELATED"/>
    <property type="match status" value="1"/>
</dbReference>
<dbReference type="PANTHER" id="PTHR43673:SF2">
    <property type="entry name" value="NITROREDUCTASE"/>
    <property type="match status" value="1"/>
</dbReference>
<comment type="caution">
    <text evidence="7">The sequence shown here is derived from an EMBL/GenBank/DDBJ whole genome shotgun (WGS) entry which is preliminary data.</text>
</comment>
<dbReference type="CDD" id="cd02151">
    <property type="entry name" value="nitroreductase"/>
    <property type="match status" value="1"/>
</dbReference>
<name>A0A941W544_9BACT</name>
<keyword evidence="5" id="KW-0560">Oxidoreductase</keyword>
<dbReference type="Gene3D" id="3.40.109.10">
    <property type="entry name" value="NADH Oxidase"/>
    <property type="match status" value="1"/>
</dbReference>